<dbReference type="Pfam" id="PF00202">
    <property type="entry name" value="Aminotran_3"/>
    <property type="match status" value="1"/>
</dbReference>
<dbReference type="PANTHER" id="PTHR43094:SF1">
    <property type="entry name" value="AMINOTRANSFERASE CLASS-III"/>
    <property type="match status" value="1"/>
</dbReference>
<dbReference type="InterPro" id="IPR015422">
    <property type="entry name" value="PyrdxlP-dep_Trfase_small"/>
</dbReference>
<dbReference type="GO" id="GO:0030170">
    <property type="term" value="F:pyridoxal phosphate binding"/>
    <property type="evidence" value="ECO:0007669"/>
    <property type="project" value="InterPro"/>
</dbReference>
<evidence type="ECO:0000313" key="5">
    <source>
        <dbReference type="Proteomes" id="UP000799324"/>
    </source>
</evidence>
<reference evidence="4" key="1">
    <citation type="journal article" date="2020" name="Stud. Mycol.">
        <title>101 Dothideomycetes genomes: a test case for predicting lifestyles and emergence of pathogens.</title>
        <authorList>
            <person name="Haridas S."/>
            <person name="Albert R."/>
            <person name="Binder M."/>
            <person name="Bloem J."/>
            <person name="Labutti K."/>
            <person name="Salamov A."/>
            <person name="Andreopoulos B."/>
            <person name="Baker S."/>
            <person name="Barry K."/>
            <person name="Bills G."/>
            <person name="Bluhm B."/>
            <person name="Cannon C."/>
            <person name="Castanera R."/>
            <person name="Culley D."/>
            <person name="Daum C."/>
            <person name="Ezra D."/>
            <person name="Gonzalez J."/>
            <person name="Henrissat B."/>
            <person name="Kuo A."/>
            <person name="Liang C."/>
            <person name="Lipzen A."/>
            <person name="Lutzoni F."/>
            <person name="Magnuson J."/>
            <person name="Mondo S."/>
            <person name="Nolan M."/>
            <person name="Ohm R."/>
            <person name="Pangilinan J."/>
            <person name="Park H.-J."/>
            <person name="Ramirez L."/>
            <person name="Alfaro M."/>
            <person name="Sun H."/>
            <person name="Tritt A."/>
            <person name="Yoshinaga Y."/>
            <person name="Zwiers L.-H."/>
            <person name="Turgeon B."/>
            <person name="Goodwin S."/>
            <person name="Spatafora J."/>
            <person name="Crous P."/>
            <person name="Grigoriev I."/>
        </authorList>
    </citation>
    <scope>NUCLEOTIDE SEQUENCE</scope>
    <source>
        <strain evidence="4">CBS 122681</strain>
    </source>
</reference>
<dbReference type="SUPFAM" id="SSF53383">
    <property type="entry name" value="PLP-dependent transferases"/>
    <property type="match status" value="1"/>
</dbReference>
<dbReference type="OrthoDB" id="5419315at2759"/>
<keyword evidence="5" id="KW-1185">Reference proteome</keyword>
<keyword evidence="4" id="KW-0808">Transferase</keyword>
<evidence type="ECO:0000256" key="2">
    <source>
        <dbReference type="ARBA" id="ARBA00022898"/>
    </source>
</evidence>
<dbReference type="GO" id="GO:0005829">
    <property type="term" value="C:cytosol"/>
    <property type="evidence" value="ECO:0007669"/>
    <property type="project" value="TreeGrafter"/>
</dbReference>
<keyword evidence="2 3" id="KW-0663">Pyridoxal phosphate</keyword>
<evidence type="ECO:0000256" key="3">
    <source>
        <dbReference type="RuleBase" id="RU003560"/>
    </source>
</evidence>
<name>A0A6A6TED3_9PLEO</name>
<protein>
    <submittedName>
        <fullName evidence="4">Aminotransferase</fullName>
    </submittedName>
</protein>
<organism evidence="4 5">
    <name type="scientific">Lophiostoma macrostomum CBS 122681</name>
    <dbReference type="NCBI Taxonomy" id="1314788"/>
    <lineage>
        <taxon>Eukaryota</taxon>
        <taxon>Fungi</taxon>
        <taxon>Dikarya</taxon>
        <taxon>Ascomycota</taxon>
        <taxon>Pezizomycotina</taxon>
        <taxon>Dothideomycetes</taxon>
        <taxon>Pleosporomycetidae</taxon>
        <taxon>Pleosporales</taxon>
        <taxon>Lophiostomataceae</taxon>
        <taxon>Lophiostoma</taxon>
    </lineage>
</organism>
<keyword evidence="4" id="KW-0032">Aminotransferase</keyword>
<dbReference type="InterPro" id="IPR015421">
    <property type="entry name" value="PyrdxlP-dep_Trfase_major"/>
</dbReference>
<sequence length="479" mass="53237">MAPAAVTYAANNSWIYAAVAGFNRHAESALLHRNIKKAPLRAIRVEGNCIILEDGRRILDAAGGAAVACLGYQSIERINAAITQQQGLMSYVPSHIFTTEVAEDFGRFLIDSTKGKMAKFCMYHDGSVSMDAAVKLAIQYHQEKPNPELGRINLISREGSYHGNTGFALSLSGHRARRRRYEAFLQKDTRFHRIPAVYPYRDRLTGESDEAYIERKAKELDQKIEDVGPKTVAAFAIEPVGGATQGSTVPPKGYLRAIEKVCRKHGVLIIFDEIMCGMGRMGTTLHAWQREGVVPDIQAVGKSLAGGYQAAAGILVGHRIVDALWQGTGAFMHGHTYQNHSMPIVAAFEVQKYIKEKGLLENVRQMGELLQGTLKQRLRNEIHVGDVRGDGLLITIEFVQDKATKECFPRHMKVVERFFEMALNEPYNLHVYSGCGEAVPDKGEGKGDHIMLCPPFNITRTEILNIVDKVCQLIHDFEF</sequence>
<proteinExistence type="inferred from homology"/>
<dbReference type="InterPro" id="IPR015424">
    <property type="entry name" value="PyrdxlP-dep_Trfase"/>
</dbReference>
<dbReference type="Gene3D" id="3.90.1150.10">
    <property type="entry name" value="Aspartate Aminotransferase, domain 1"/>
    <property type="match status" value="1"/>
</dbReference>
<dbReference type="InterPro" id="IPR005814">
    <property type="entry name" value="Aminotrans_3"/>
</dbReference>
<accession>A0A6A6TED3</accession>
<comment type="similarity">
    <text evidence="1 3">Belongs to the class-III pyridoxal-phosphate-dependent aminotransferase family.</text>
</comment>
<evidence type="ECO:0000256" key="1">
    <source>
        <dbReference type="ARBA" id="ARBA00008954"/>
    </source>
</evidence>
<dbReference type="GO" id="GO:0008483">
    <property type="term" value="F:transaminase activity"/>
    <property type="evidence" value="ECO:0007669"/>
    <property type="project" value="UniProtKB-KW"/>
</dbReference>
<dbReference type="EMBL" id="MU004323">
    <property type="protein sequence ID" value="KAF2657647.1"/>
    <property type="molecule type" value="Genomic_DNA"/>
</dbReference>
<dbReference type="PANTHER" id="PTHR43094">
    <property type="entry name" value="AMINOTRANSFERASE"/>
    <property type="match status" value="1"/>
</dbReference>
<dbReference type="CDD" id="cd00610">
    <property type="entry name" value="OAT_like"/>
    <property type="match status" value="1"/>
</dbReference>
<dbReference type="Gene3D" id="3.40.640.10">
    <property type="entry name" value="Type I PLP-dependent aspartate aminotransferase-like (Major domain)"/>
    <property type="match status" value="1"/>
</dbReference>
<gene>
    <name evidence="4" type="ORF">K491DRAFT_594674</name>
</gene>
<dbReference type="Proteomes" id="UP000799324">
    <property type="component" value="Unassembled WGS sequence"/>
</dbReference>
<dbReference type="AlphaFoldDB" id="A0A6A6TED3"/>
<evidence type="ECO:0000313" key="4">
    <source>
        <dbReference type="EMBL" id="KAF2657647.1"/>
    </source>
</evidence>